<evidence type="ECO:0000256" key="2">
    <source>
        <dbReference type="ARBA" id="ARBA00022840"/>
    </source>
</evidence>
<dbReference type="InterPro" id="IPR017441">
    <property type="entry name" value="Protein_kinase_ATP_BS"/>
</dbReference>
<dbReference type="InterPro" id="IPR008271">
    <property type="entry name" value="Ser/Thr_kinase_AS"/>
</dbReference>
<evidence type="ECO:0000256" key="1">
    <source>
        <dbReference type="ARBA" id="ARBA00022741"/>
    </source>
</evidence>
<evidence type="ECO:0000313" key="6">
    <source>
        <dbReference type="EMBL" id="ELR25720.1"/>
    </source>
</evidence>
<dbReference type="RefSeq" id="XP_004358284.1">
    <property type="nucleotide sequence ID" value="XM_004358227.1"/>
</dbReference>
<feature type="domain" description="Protein kinase" evidence="5">
    <location>
        <begin position="17"/>
        <end position="176"/>
    </location>
</feature>
<dbReference type="STRING" id="1257118.L8HKI1"/>
<dbReference type="AlphaFoldDB" id="L8HKI1"/>
<dbReference type="PROSITE" id="PS00107">
    <property type="entry name" value="PROTEIN_KINASE_ATP"/>
    <property type="match status" value="1"/>
</dbReference>
<keyword evidence="4" id="KW-0723">Serine/threonine-protein kinase</keyword>
<dbReference type="InterPro" id="IPR011009">
    <property type="entry name" value="Kinase-like_dom_sf"/>
</dbReference>
<dbReference type="InterPro" id="IPR050117">
    <property type="entry name" value="MAPK"/>
</dbReference>
<dbReference type="EMBL" id="KB007792">
    <property type="protein sequence ID" value="ELR25720.1"/>
    <property type="molecule type" value="Genomic_DNA"/>
</dbReference>
<keyword evidence="2 3" id="KW-0067">ATP-binding</keyword>
<dbReference type="SMART" id="SM00220">
    <property type="entry name" value="S_TKc"/>
    <property type="match status" value="1"/>
</dbReference>
<reference evidence="6 7" key="1">
    <citation type="journal article" date="2013" name="Genome Biol.">
        <title>Genome of Acanthamoeba castellanii highlights extensive lateral gene transfer and early evolution of tyrosine kinase signaling.</title>
        <authorList>
            <person name="Clarke M."/>
            <person name="Lohan A.J."/>
            <person name="Liu B."/>
            <person name="Lagkouvardos I."/>
            <person name="Roy S."/>
            <person name="Zafar N."/>
            <person name="Bertelli C."/>
            <person name="Schilde C."/>
            <person name="Kianianmomeni A."/>
            <person name="Burglin T.R."/>
            <person name="Frech C."/>
            <person name="Turcotte B."/>
            <person name="Kopec K.O."/>
            <person name="Synnott J.M."/>
            <person name="Choo C."/>
            <person name="Paponov I."/>
            <person name="Finkler A."/>
            <person name="Soon Heng Tan C."/>
            <person name="Hutchins A.P."/>
            <person name="Weinmeier T."/>
            <person name="Rattei T."/>
            <person name="Chu J.S."/>
            <person name="Gimenez G."/>
            <person name="Irimia M."/>
            <person name="Rigden D.J."/>
            <person name="Fitzpatrick D.A."/>
            <person name="Lorenzo-Morales J."/>
            <person name="Bateman A."/>
            <person name="Chiu C.H."/>
            <person name="Tang P."/>
            <person name="Hegemann P."/>
            <person name="Fromm H."/>
            <person name="Raoult D."/>
            <person name="Greub G."/>
            <person name="Miranda-Saavedra D."/>
            <person name="Chen N."/>
            <person name="Nash P."/>
            <person name="Ginger M.L."/>
            <person name="Horn M."/>
            <person name="Schaap P."/>
            <person name="Caler L."/>
            <person name="Loftus B."/>
        </authorList>
    </citation>
    <scope>NUCLEOTIDE SEQUENCE [LARGE SCALE GENOMIC DNA]</scope>
    <source>
        <strain evidence="6 7">Neff</strain>
    </source>
</reference>
<feature type="binding site" evidence="3">
    <location>
        <position position="47"/>
    </location>
    <ligand>
        <name>ATP</name>
        <dbReference type="ChEBI" id="CHEBI:30616"/>
    </ligand>
</feature>
<dbReference type="Pfam" id="PF00069">
    <property type="entry name" value="Pkinase"/>
    <property type="match status" value="1"/>
</dbReference>
<accession>L8HKI1</accession>
<dbReference type="Gene3D" id="1.10.510.10">
    <property type="entry name" value="Transferase(Phosphotransferase) domain 1"/>
    <property type="match status" value="1"/>
</dbReference>
<keyword evidence="1 3" id="KW-0547">Nucleotide-binding</keyword>
<dbReference type="SUPFAM" id="SSF56112">
    <property type="entry name" value="Protein kinase-like (PK-like)"/>
    <property type="match status" value="1"/>
</dbReference>
<dbReference type="InterPro" id="IPR000719">
    <property type="entry name" value="Prot_kinase_dom"/>
</dbReference>
<dbReference type="KEGG" id="acan:ACA1_326780"/>
<dbReference type="GO" id="GO:0005524">
    <property type="term" value="F:ATP binding"/>
    <property type="evidence" value="ECO:0007669"/>
    <property type="project" value="UniProtKB-UniRule"/>
</dbReference>
<dbReference type="GeneID" id="14926786"/>
<dbReference type="GO" id="GO:0004674">
    <property type="term" value="F:protein serine/threonine kinase activity"/>
    <property type="evidence" value="ECO:0007669"/>
    <property type="project" value="UniProtKB-KW"/>
</dbReference>
<comment type="similarity">
    <text evidence="4">Belongs to the protein kinase superfamily.</text>
</comment>
<keyword evidence="6" id="KW-0418">Kinase</keyword>
<dbReference type="PANTHER" id="PTHR24055">
    <property type="entry name" value="MITOGEN-ACTIVATED PROTEIN KINASE"/>
    <property type="match status" value="1"/>
</dbReference>
<protein>
    <submittedName>
        <fullName evidence="6">Intestinal cell kinase</fullName>
    </submittedName>
</protein>
<evidence type="ECO:0000313" key="7">
    <source>
        <dbReference type="Proteomes" id="UP000011083"/>
    </source>
</evidence>
<sequence>MQGESASVPRQSRMARYKFVSKLGNGTHGSVKLYRNTITSRLVAIKKMRRHFQNWDQCMQLNEIRSLKKLCSHAHPNIILCEEVIKENNRLYLTIKQYVTYASQHMEDTLHQLIEKRKELGEPFPEAKIRSVMYQILKGLEFMHERGIFHRDLKPENLLYTTETIKLTDLCSGSQH</sequence>
<keyword evidence="7" id="KW-1185">Reference proteome</keyword>
<dbReference type="OMA" id="YMEDCAN"/>
<keyword evidence="6" id="KW-0808">Transferase</keyword>
<name>L8HKI1_ACACF</name>
<dbReference type="VEuPathDB" id="AmoebaDB:ACA1_326780"/>
<dbReference type="Proteomes" id="UP000011083">
    <property type="component" value="Unassembled WGS sequence"/>
</dbReference>
<proteinExistence type="inferred from homology"/>
<gene>
    <name evidence="6" type="ORF">ACA1_326780</name>
</gene>
<evidence type="ECO:0000256" key="4">
    <source>
        <dbReference type="RuleBase" id="RU000304"/>
    </source>
</evidence>
<dbReference type="OrthoDB" id="2158884at2759"/>
<dbReference type="Gene3D" id="3.30.200.20">
    <property type="entry name" value="Phosphorylase Kinase, domain 1"/>
    <property type="match status" value="1"/>
</dbReference>
<dbReference type="PROSITE" id="PS50011">
    <property type="entry name" value="PROTEIN_KINASE_DOM"/>
    <property type="match status" value="1"/>
</dbReference>
<evidence type="ECO:0000256" key="3">
    <source>
        <dbReference type="PROSITE-ProRule" id="PRU10141"/>
    </source>
</evidence>
<dbReference type="PROSITE" id="PS00108">
    <property type="entry name" value="PROTEIN_KINASE_ST"/>
    <property type="match status" value="1"/>
</dbReference>
<evidence type="ECO:0000259" key="5">
    <source>
        <dbReference type="PROSITE" id="PS50011"/>
    </source>
</evidence>
<organism evidence="6 7">
    <name type="scientific">Acanthamoeba castellanii (strain ATCC 30010 / Neff)</name>
    <dbReference type="NCBI Taxonomy" id="1257118"/>
    <lineage>
        <taxon>Eukaryota</taxon>
        <taxon>Amoebozoa</taxon>
        <taxon>Discosea</taxon>
        <taxon>Longamoebia</taxon>
        <taxon>Centramoebida</taxon>
        <taxon>Acanthamoebidae</taxon>
        <taxon>Acanthamoeba</taxon>
    </lineage>
</organism>